<dbReference type="Gene3D" id="1.20.200.10">
    <property type="entry name" value="Fumarase/aspartase (Central domain)"/>
    <property type="match status" value="1"/>
</dbReference>
<evidence type="ECO:0000256" key="4">
    <source>
        <dbReference type="ARBA" id="ARBA00023239"/>
    </source>
</evidence>
<organism evidence="6">
    <name type="scientific">Nakamurella sp. A5-74</name>
    <dbReference type="NCBI Taxonomy" id="3158264"/>
    <lineage>
        <taxon>Bacteria</taxon>
        <taxon>Bacillati</taxon>
        <taxon>Actinomycetota</taxon>
        <taxon>Actinomycetes</taxon>
        <taxon>Nakamurellales</taxon>
        <taxon>Nakamurellaceae</taxon>
        <taxon>Nakamurella</taxon>
    </lineage>
</organism>
<keyword evidence="4 6" id="KW-0456">Lyase</keyword>
<evidence type="ECO:0000313" key="6">
    <source>
        <dbReference type="EMBL" id="XCG64220.1"/>
    </source>
</evidence>
<dbReference type="GO" id="GO:0004056">
    <property type="term" value="F:argininosuccinate lyase activity"/>
    <property type="evidence" value="ECO:0007669"/>
    <property type="project" value="UniProtKB-EC"/>
</dbReference>
<dbReference type="InterPro" id="IPR008948">
    <property type="entry name" value="L-Aspartase-like"/>
</dbReference>
<comment type="pathway">
    <text evidence="1">Amino-acid biosynthesis; L-arginine biosynthesis; L-arginine from L-ornithine and carbamoyl phosphate: step 3/3.</text>
</comment>
<protein>
    <recommendedName>
        <fullName evidence="2">argininosuccinate lyase</fullName>
        <ecNumber evidence="2">4.3.2.1</ecNumber>
    </recommendedName>
</protein>
<dbReference type="GO" id="GO:0005829">
    <property type="term" value="C:cytosol"/>
    <property type="evidence" value="ECO:0007669"/>
    <property type="project" value="TreeGrafter"/>
</dbReference>
<dbReference type="InterPro" id="IPR024083">
    <property type="entry name" value="Fumarase/histidase_N"/>
</dbReference>
<feature type="domain" description="Fumarate lyase N-terminal" evidence="5">
    <location>
        <begin position="105"/>
        <end position="295"/>
    </location>
</feature>
<dbReference type="Gene3D" id="1.10.40.30">
    <property type="entry name" value="Fumarase/aspartase (C-terminal domain)"/>
    <property type="match status" value="1"/>
</dbReference>
<evidence type="ECO:0000256" key="2">
    <source>
        <dbReference type="ARBA" id="ARBA00012338"/>
    </source>
</evidence>
<dbReference type="InterPro" id="IPR009049">
    <property type="entry name" value="Argininosuccinate_lyase"/>
</dbReference>
<dbReference type="InterPro" id="IPR022761">
    <property type="entry name" value="Fumarate_lyase_N"/>
</dbReference>
<dbReference type="PANTHER" id="PTHR43814">
    <property type="entry name" value="ARGININOSUCCINATE LYASE"/>
    <property type="match status" value="1"/>
</dbReference>
<dbReference type="PANTHER" id="PTHR43814:SF1">
    <property type="entry name" value="ARGININOSUCCINATE LYASE"/>
    <property type="match status" value="1"/>
</dbReference>
<evidence type="ECO:0000256" key="1">
    <source>
        <dbReference type="ARBA" id="ARBA00004941"/>
    </source>
</evidence>
<evidence type="ECO:0000259" key="5">
    <source>
        <dbReference type="Pfam" id="PF00206"/>
    </source>
</evidence>
<dbReference type="Gene3D" id="1.10.275.10">
    <property type="entry name" value="Fumarase/aspartase (N-terminal domain)"/>
    <property type="match status" value="1"/>
</dbReference>
<dbReference type="GO" id="GO:0042450">
    <property type="term" value="P:L-arginine biosynthetic process via ornithine"/>
    <property type="evidence" value="ECO:0007669"/>
    <property type="project" value="InterPro"/>
</dbReference>
<dbReference type="Pfam" id="PF00206">
    <property type="entry name" value="Lyase_1"/>
    <property type="match status" value="1"/>
</dbReference>
<name>A0AAU8DSF2_9ACTN</name>
<evidence type="ECO:0000256" key="3">
    <source>
        <dbReference type="ARBA" id="ARBA00022571"/>
    </source>
</evidence>
<reference evidence="6" key="1">
    <citation type="submission" date="2024-05" db="EMBL/GenBank/DDBJ databases">
        <authorList>
            <person name="Cai S.Y."/>
            <person name="Jin L.M."/>
            <person name="Li H.R."/>
        </authorList>
    </citation>
    <scope>NUCLEOTIDE SEQUENCE</scope>
    <source>
        <strain evidence="6">A5-74</strain>
    </source>
</reference>
<sequence>MNTPLTGRIDGSPRAVLDEQILRPQFAHEAARLLPHYIAAERALVDEYHRMGVLSETDCADLHAALVALGAAGISPDAAANFSDVAFAIETGVNSRLGRTVAGWHVDRSRNDLQATAQRMYARERIDAISASVAGLAAVTLDRAQEYLTDPLPGQTHLQAAQVISPAFFLSALAEELLDTLDTLAAARDLVDRCPLGAGAMAGGDLPWDRRKLATALGFARPARHALGAVASRHWVLALTAALSNFGVTLSRFTTDLMGWGSGPVGYLWLPDDLAGISSAMPQKRNYPVLERIRGRTAHLTACYLDAALGQRNTTYTNLVEVSKEASALLPTALDAAGSVLALATTVISSFRLDTERAAADAGAEFLGAFSLANRLTLDHGIGWREAQVISGRYVVAALEQGVAPGRAGVTLLSDALTGAGHPLPHRILESLLDNAFDPVAALAAKVTEGGTSPVRVLELIQLIRRDLADRTAPRGGPS</sequence>
<dbReference type="SUPFAM" id="SSF48557">
    <property type="entry name" value="L-aspartase-like"/>
    <property type="match status" value="1"/>
</dbReference>
<keyword evidence="3" id="KW-0055">Arginine biosynthesis</keyword>
<dbReference type="RefSeq" id="WP_353649833.1">
    <property type="nucleotide sequence ID" value="NZ_CP159218.1"/>
</dbReference>
<dbReference type="EMBL" id="CP159218">
    <property type="protein sequence ID" value="XCG64220.1"/>
    <property type="molecule type" value="Genomic_DNA"/>
</dbReference>
<proteinExistence type="predicted"/>
<dbReference type="PRINTS" id="PR00149">
    <property type="entry name" value="FUMRATELYASE"/>
</dbReference>
<keyword evidence="3" id="KW-0028">Amino-acid biosynthesis</keyword>
<dbReference type="PRINTS" id="PR00145">
    <property type="entry name" value="ARGSUCLYASE"/>
</dbReference>
<dbReference type="AlphaFoldDB" id="A0AAU8DSF2"/>
<dbReference type="EC" id="4.3.2.1" evidence="2"/>
<accession>A0AAU8DSF2</accession>
<dbReference type="InterPro" id="IPR000362">
    <property type="entry name" value="Fumarate_lyase_fam"/>
</dbReference>
<gene>
    <name evidence="6" type="ORF">ABLG96_02400</name>
</gene>